<dbReference type="Proteomes" id="UP001591681">
    <property type="component" value="Unassembled WGS sequence"/>
</dbReference>
<dbReference type="PRINTS" id="PR00345">
    <property type="entry name" value="STATHMIN"/>
</dbReference>
<comment type="similarity">
    <text evidence="1">Belongs to the stathmin family.</text>
</comment>
<evidence type="ECO:0000313" key="4">
    <source>
        <dbReference type="Proteomes" id="UP001591681"/>
    </source>
</evidence>
<dbReference type="InterPro" id="IPR000956">
    <property type="entry name" value="Stathmin_fam"/>
</dbReference>
<dbReference type="SUPFAM" id="SSF101494">
    <property type="entry name" value="Stathmin"/>
    <property type="match status" value="1"/>
</dbReference>
<dbReference type="EMBL" id="JBHFQA010000011">
    <property type="protein sequence ID" value="KAL2090570.1"/>
    <property type="molecule type" value="Genomic_DNA"/>
</dbReference>
<name>A0ABD1JUR3_9TELE</name>
<organism evidence="3 4">
    <name type="scientific">Coilia grayii</name>
    <name type="common">Gray's grenadier anchovy</name>
    <dbReference type="NCBI Taxonomy" id="363190"/>
    <lineage>
        <taxon>Eukaryota</taxon>
        <taxon>Metazoa</taxon>
        <taxon>Chordata</taxon>
        <taxon>Craniata</taxon>
        <taxon>Vertebrata</taxon>
        <taxon>Euteleostomi</taxon>
        <taxon>Actinopterygii</taxon>
        <taxon>Neopterygii</taxon>
        <taxon>Teleostei</taxon>
        <taxon>Clupei</taxon>
        <taxon>Clupeiformes</taxon>
        <taxon>Clupeoidei</taxon>
        <taxon>Engraulidae</taxon>
        <taxon>Coilinae</taxon>
        <taxon>Coilia</taxon>
    </lineage>
</organism>
<feature type="compositionally biased region" description="Basic and acidic residues" evidence="2">
    <location>
        <begin position="63"/>
        <end position="89"/>
    </location>
</feature>
<dbReference type="InterPro" id="IPR036002">
    <property type="entry name" value="Stathmin_sf"/>
</dbReference>
<keyword evidence="4" id="KW-1185">Reference proteome</keyword>
<gene>
    <name evidence="3" type="ORF">ACEWY4_012833</name>
</gene>
<reference evidence="3 4" key="1">
    <citation type="submission" date="2024-09" db="EMBL/GenBank/DDBJ databases">
        <title>A chromosome-level genome assembly of Gray's grenadier anchovy, Coilia grayii.</title>
        <authorList>
            <person name="Fu Z."/>
        </authorList>
    </citation>
    <scope>NUCLEOTIDE SEQUENCE [LARGE SCALE GENOMIC DNA]</scope>
    <source>
        <strain evidence="3">G4</strain>
        <tissue evidence="3">Muscle</tissue>
    </source>
</reference>
<dbReference type="Gene3D" id="6.10.280.30">
    <property type="match status" value="1"/>
</dbReference>
<accession>A0ABD1JUR3</accession>
<feature type="region of interest" description="Disordered" evidence="2">
    <location>
        <begin position="46"/>
        <end position="89"/>
    </location>
</feature>
<protein>
    <recommendedName>
        <fullName evidence="1">Stathmin</fullName>
    </recommendedName>
</protein>
<evidence type="ECO:0000256" key="2">
    <source>
        <dbReference type="SAM" id="MobiDB-lite"/>
    </source>
</evidence>
<comment type="caution">
    <text evidence="3">The sequence shown here is derived from an EMBL/GenBank/DDBJ whole genome shotgun (WGS) entry which is preliminary data.</text>
</comment>
<proteinExistence type="inferred from homology"/>
<dbReference type="PANTHER" id="PTHR10104:SF17">
    <property type="entry name" value="STATHMIN-3"/>
    <property type="match status" value="1"/>
</dbReference>
<dbReference type="AlphaFoldDB" id="A0ABD1JUR3"/>
<dbReference type="PROSITE" id="PS51663">
    <property type="entry name" value="STATHMIN_3"/>
    <property type="match status" value="1"/>
</dbReference>
<evidence type="ECO:0000256" key="1">
    <source>
        <dbReference type="RuleBase" id="RU004388"/>
    </source>
</evidence>
<dbReference type="Pfam" id="PF00836">
    <property type="entry name" value="Stathmin"/>
    <property type="match status" value="1"/>
</dbReference>
<sequence length="197" mass="22025">MSLVSLICSCFHTHPHPNTISQYEDMEVKSLNKRASGQAFEVILKSPTDLSPDRPQSLALPQKKKDVSLSELQKRQEAAEERRKSQEAEVLKQLAGKREHEKLVLHKAQEGNDSFSRKTEEKLNHKMEVIKENRNAHLNALKQRLRQKACPYFGYCIPPSPPTPSPTPPPPPPNACITSVNGHDPLVCNSTSGMLSC</sequence>
<evidence type="ECO:0000313" key="3">
    <source>
        <dbReference type="EMBL" id="KAL2090570.1"/>
    </source>
</evidence>
<dbReference type="PANTHER" id="PTHR10104">
    <property type="entry name" value="STATHMIN"/>
    <property type="match status" value="1"/>
</dbReference>